<evidence type="ECO:0000313" key="2">
    <source>
        <dbReference type="RefSeq" id="XP_022772351.1"/>
    </source>
</evidence>
<dbReference type="OrthoDB" id="992284at2759"/>
<dbReference type="Proteomes" id="UP000515121">
    <property type="component" value="Unplaced"/>
</dbReference>
<dbReference type="PANTHER" id="PTHR31579">
    <property type="entry name" value="OS03G0796600 PROTEIN"/>
    <property type="match status" value="1"/>
</dbReference>
<accession>A0A6P6B624</accession>
<dbReference type="AlphaFoldDB" id="A0A6P6B624"/>
<dbReference type="PANTHER" id="PTHR31579:SF34">
    <property type="entry name" value="T14N5.3 PROTEIN"/>
    <property type="match status" value="1"/>
</dbReference>
<reference evidence="2" key="1">
    <citation type="submission" date="2025-08" db="UniProtKB">
        <authorList>
            <consortium name="RefSeq"/>
        </authorList>
    </citation>
    <scope>IDENTIFICATION</scope>
    <source>
        <tissue evidence="2">Fruit stalk</tissue>
    </source>
</reference>
<dbReference type="GeneID" id="111314999"/>
<dbReference type="Pfam" id="PF04720">
    <property type="entry name" value="PDDEXK_6"/>
    <property type="match status" value="1"/>
</dbReference>
<dbReference type="RefSeq" id="XP_022772351.1">
    <property type="nucleotide sequence ID" value="XM_022916616.1"/>
</dbReference>
<dbReference type="KEGG" id="dzi:111314999"/>
<sequence length="261" mass="29848">MGSLGEEELVQMVRDFIESETPTSISVLKVKTTTPLSLNHQPVLQEVLGKHTDEEVGIHEKILMYLKDMGTAGHQTNNLKKLVVMKLRNDGYEASLCKTSWVCNSSHHKVFQCPGGYEYIDVMVVENSRPKRVIVDMEFRSQFELARPTVTYRDMINGLPLIFVGTEEKLNRIIPLLCSAAKRSLKENGLHVPPWRKPSYMQSKWLSKNCKKVSVSPQDIDLLEDHHHRHHHHKTEEKSSTAATCFPSIFSRSQLQFCLKP</sequence>
<dbReference type="NCBIfam" id="TIGR01615">
    <property type="entry name" value="A_thal_3542"/>
    <property type="match status" value="1"/>
</dbReference>
<keyword evidence="1" id="KW-1185">Reference proteome</keyword>
<name>A0A6P6B624_DURZI</name>
<protein>
    <submittedName>
        <fullName evidence="2">Uncharacterized protein LOC111314999</fullName>
    </submittedName>
</protein>
<gene>
    <name evidence="2" type="primary">LOC111314999</name>
</gene>
<evidence type="ECO:0000313" key="1">
    <source>
        <dbReference type="Proteomes" id="UP000515121"/>
    </source>
</evidence>
<proteinExistence type="predicted"/>
<dbReference type="InterPro" id="IPR006502">
    <property type="entry name" value="PDDEXK-like"/>
</dbReference>
<organism evidence="1 2">
    <name type="scientific">Durio zibethinus</name>
    <name type="common">Durian</name>
    <dbReference type="NCBI Taxonomy" id="66656"/>
    <lineage>
        <taxon>Eukaryota</taxon>
        <taxon>Viridiplantae</taxon>
        <taxon>Streptophyta</taxon>
        <taxon>Embryophyta</taxon>
        <taxon>Tracheophyta</taxon>
        <taxon>Spermatophyta</taxon>
        <taxon>Magnoliopsida</taxon>
        <taxon>eudicotyledons</taxon>
        <taxon>Gunneridae</taxon>
        <taxon>Pentapetalae</taxon>
        <taxon>rosids</taxon>
        <taxon>malvids</taxon>
        <taxon>Malvales</taxon>
        <taxon>Malvaceae</taxon>
        <taxon>Helicteroideae</taxon>
        <taxon>Durio</taxon>
    </lineage>
</organism>